<reference evidence="3 4" key="1">
    <citation type="submission" date="2015-01" db="EMBL/GenBank/DDBJ databases">
        <title>Evolution of Trichinella species and genotypes.</title>
        <authorList>
            <person name="Korhonen P.K."/>
            <person name="Edoardo P."/>
            <person name="Giuseppe L.R."/>
            <person name="Gasser R.B."/>
        </authorList>
    </citation>
    <scope>NUCLEOTIDE SEQUENCE [LARGE SCALE GENOMIC DNA]</scope>
    <source>
        <strain evidence="2">ISS176</strain>
        <strain evidence="1">ISS588</strain>
    </source>
</reference>
<gene>
    <name evidence="1" type="ORF">T4B_10950</name>
    <name evidence="2" type="ORF">T4C_5249</name>
</gene>
<name>A0A0V1JRG7_TRIPS</name>
<dbReference type="AlphaFoldDB" id="A0A0V1JRG7"/>
<evidence type="ECO:0000313" key="4">
    <source>
        <dbReference type="Proteomes" id="UP000054826"/>
    </source>
</evidence>
<organism evidence="2 4">
    <name type="scientific">Trichinella pseudospiralis</name>
    <name type="common">Parasitic roundworm</name>
    <dbReference type="NCBI Taxonomy" id="6337"/>
    <lineage>
        <taxon>Eukaryota</taxon>
        <taxon>Metazoa</taxon>
        <taxon>Ecdysozoa</taxon>
        <taxon>Nematoda</taxon>
        <taxon>Enoplea</taxon>
        <taxon>Dorylaimia</taxon>
        <taxon>Trichinellida</taxon>
        <taxon>Trichinellidae</taxon>
        <taxon>Trichinella</taxon>
    </lineage>
</organism>
<dbReference type="Proteomes" id="UP000054805">
    <property type="component" value="Unassembled WGS sequence"/>
</dbReference>
<dbReference type="Proteomes" id="UP000054826">
    <property type="component" value="Unassembled WGS sequence"/>
</dbReference>
<evidence type="ECO:0000313" key="1">
    <source>
        <dbReference type="EMBL" id="KRZ33753.1"/>
    </source>
</evidence>
<sequence>MITLTVQLLAEDNVSLRKRDFATSNEKNPSEINFHQILKMIQQKQYEMKKKYVNVIKKWKKDEEEKKCHSTYNCMTT</sequence>
<dbReference type="EMBL" id="JYDS01000007">
    <property type="protein sequence ID" value="KRZ33753.1"/>
    <property type="molecule type" value="Genomic_DNA"/>
</dbReference>
<keyword evidence="3" id="KW-1185">Reference proteome</keyword>
<protein>
    <submittedName>
        <fullName evidence="2">Uncharacterized protein</fullName>
    </submittedName>
</protein>
<proteinExistence type="predicted"/>
<evidence type="ECO:0000313" key="3">
    <source>
        <dbReference type="Proteomes" id="UP000054805"/>
    </source>
</evidence>
<evidence type="ECO:0000313" key="2">
    <source>
        <dbReference type="EMBL" id="KRZ37567.1"/>
    </source>
</evidence>
<dbReference type="EMBL" id="JYDV01000056">
    <property type="protein sequence ID" value="KRZ37567.1"/>
    <property type="molecule type" value="Genomic_DNA"/>
</dbReference>
<comment type="caution">
    <text evidence="2">The sequence shown here is derived from an EMBL/GenBank/DDBJ whole genome shotgun (WGS) entry which is preliminary data.</text>
</comment>
<accession>A0A0V1JRG7</accession>